<dbReference type="AlphaFoldDB" id="A0A016UEF6"/>
<reference evidence="3" key="1">
    <citation type="journal article" date="2015" name="Nat. Genet.">
        <title>The genome and transcriptome of the zoonotic hookworm Ancylostoma ceylanicum identify infection-specific gene families.</title>
        <authorList>
            <person name="Schwarz E.M."/>
            <person name="Hu Y."/>
            <person name="Antoshechkin I."/>
            <person name="Miller M.M."/>
            <person name="Sternberg P.W."/>
            <person name="Aroian R.V."/>
        </authorList>
    </citation>
    <scope>NUCLEOTIDE SEQUENCE</scope>
    <source>
        <strain evidence="3">HY135</strain>
    </source>
</reference>
<feature type="transmembrane region" description="Helical" evidence="1">
    <location>
        <begin position="73"/>
        <end position="95"/>
    </location>
</feature>
<proteinExistence type="predicted"/>
<accession>A0A016UEF6</accession>
<name>A0A016UEF6_9BILA</name>
<evidence type="ECO:0000256" key="1">
    <source>
        <dbReference type="SAM" id="Phobius"/>
    </source>
</evidence>
<evidence type="ECO:0000313" key="3">
    <source>
        <dbReference type="Proteomes" id="UP000024635"/>
    </source>
</evidence>
<comment type="caution">
    <text evidence="2">The sequence shown here is derived from an EMBL/GenBank/DDBJ whole genome shotgun (WGS) entry which is preliminary data.</text>
</comment>
<keyword evidence="3" id="KW-1185">Reference proteome</keyword>
<dbReference type="Proteomes" id="UP000024635">
    <property type="component" value="Unassembled WGS sequence"/>
</dbReference>
<keyword evidence="1" id="KW-1133">Transmembrane helix</keyword>
<sequence>MIKELTEHFWENVQTSETQLPNPDHLRSLYHTHQVTYLVRENCEHCFILWLRDSQRRHESPIVRDEEKPSMLYYGRALCIFVLFTCLFISLYSAAGYHPSCVGYSLLSLCCSVESPAWQKRVWSTFTVSPHKIICCVKHKSIRAQRHVETFRLESRKAQAKSCCCSFQQKSIQQHITHANTISPTPG</sequence>
<protein>
    <submittedName>
        <fullName evidence="2">Uncharacterized protein</fullName>
    </submittedName>
</protein>
<gene>
    <name evidence="2" type="primary">Acey_s0044.g1058</name>
    <name evidence="2" type="ORF">Y032_0044g1058</name>
</gene>
<organism evidence="2 3">
    <name type="scientific">Ancylostoma ceylanicum</name>
    <dbReference type="NCBI Taxonomy" id="53326"/>
    <lineage>
        <taxon>Eukaryota</taxon>
        <taxon>Metazoa</taxon>
        <taxon>Ecdysozoa</taxon>
        <taxon>Nematoda</taxon>
        <taxon>Chromadorea</taxon>
        <taxon>Rhabditida</taxon>
        <taxon>Rhabditina</taxon>
        <taxon>Rhabditomorpha</taxon>
        <taxon>Strongyloidea</taxon>
        <taxon>Ancylostomatidae</taxon>
        <taxon>Ancylostomatinae</taxon>
        <taxon>Ancylostoma</taxon>
    </lineage>
</organism>
<dbReference type="EMBL" id="JARK01001380">
    <property type="protein sequence ID" value="EYC13247.1"/>
    <property type="molecule type" value="Genomic_DNA"/>
</dbReference>
<keyword evidence="1" id="KW-0812">Transmembrane</keyword>
<keyword evidence="1" id="KW-0472">Membrane</keyword>
<evidence type="ECO:0000313" key="2">
    <source>
        <dbReference type="EMBL" id="EYC13247.1"/>
    </source>
</evidence>